<keyword evidence="3" id="KW-1185">Reference proteome</keyword>
<feature type="region of interest" description="Disordered" evidence="1">
    <location>
        <begin position="1"/>
        <end position="23"/>
    </location>
</feature>
<gene>
    <name evidence="2" type="ORF">CLUMA_CG010371</name>
</gene>
<proteinExistence type="predicted"/>
<reference evidence="2 3" key="1">
    <citation type="submission" date="2015-04" db="EMBL/GenBank/DDBJ databases">
        <authorList>
            <person name="Syromyatnikov M.Y."/>
            <person name="Popov V.N."/>
        </authorList>
    </citation>
    <scope>NUCLEOTIDE SEQUENCE [LARGE SCALE GENOMIC DNA]</scope>
</reference>
<protein>
    <submittedName>
        <fullName evidence="2">CLUMA_CG010371, isoform A</fullName>
    </submittedName>
</protein>
<organism evidence="2 3">
    <name type="scientific">Clunio marinus</name>
    <dbReference type="NCBI Taxonomy" id="568069"/>
    <lineage>
        <taxon>Eukaryota</taxon>
        <taxon>Metazoa</taxon>
        <taxon>Ecdysozoa</taxon>
        <taxon>Arthropoda</taxon>
        <taxon>Hexapoda</taxon>
        <taxon>Insecta</taxon>
        <taxon>Pterygota</taxon>
        <taxon>Neoptera</taxon>
        <taxon>Endopterygota</taxon>
        <taxon>Diptera</taxon>
        <taxon>Nematocera</taxon>
        <taxon>Chironomoidea</taxon>
        <taxon>Chironomidae</taxon>
        <taxon>Clunio</taxon>
    </lineage>
</organism>
<sequence>MNQLNPNISTISQNSRMRPKKSALELSRNANKNGRSHLKNISGRKDAAMICMPEKNNEVTKLSKTINL</sequence>
<dbReference type="EMBL" id="CVRI01000045">
    <property type="protein sequence ID" value="CRK96980.1"/>
    <property type="molecule type" value="Genomic_DNA"/>
</dbReference>
<dbReference type="AlphaFoldDB" id="A0A1J1IBP2"/>
<feature type="compositionally biased region" description="Polar residues" evidence="1">
    <location>
        <begin position="1"/>
        <end position="16"/>
    </location>
</feature>
<accession>A0A1J1IBP2</accession>
<evidence type="ECO:0000313" key="3">
    <source>
        <dbReference type="Proteomes" id="UP000183832"/>
    </source>
</evidence>
<dbReference type="OrthoDB" id="671595at2759"/>
<name>A0A1J1IBP2_9DIPT</name>
<evidence type="ECO:0000256" key="1">
    <source>
        <dbReference type="SAM" id="MobiDB-lite"/>
    </source>
</evidence>
<evidence type="ECO:0000313" key="2">
    <source>
        <dbReference type="EMBL" id="CRK96980.1"/>
    </source>
</evidence>
<dbReference type="Proteomes" id="UP000183832">
    <property type="component" value="Unassembled WGS sequence"/>
</dbReference>